<dbReference type="Pfam" id="PF26640">
    <property type="entry name" value="DUF8212"/>
    <property type="match status" value="1"/>
</dbReference>
<protein>
    <submittedName>
        <fullName evidence="4">HET-domain-containing protein</fullName>
    </submittedName>
</protein>
<accession>A0A2J6Q0W9</accession>
<evidence type="ECO:0000259" key="3">
    <source>
        <dbReference type="Pfam" id="PF26640"/>
    </source>
</evidence>
<dbReference type="PANTHER" id="PTHR10622">
    <property type="entry name" value="HET DOMAIN-CONTAINING PROTEIN"/>
    <property type="match status" value="1"/>
</dbReference>
<dbReference type="InterPro" id="IPR058525">
    <property type="entry name" value="DUF8212"/>
</dbReference>
<feature type="domain" description="DUF8212" evidence="3">
    <location>
        <begin position="273"/>
        <end position="296"/>
    </location>
</feature>
<dbReference type="Proteomes" id="UP000235672">
    <property type="component" value="Unassembled WGS sequence"/>
</dbReference>
<dbReference type="OrthoDB" id="3545426at2759"/>
<feature type="region of interest" description="Disordered" evidence="1">
    <location>
        <begin position="640"/>
        <end position="745"/>
    </location>
</feature>
<dbReference type="InterPro" id="IPR010730">
    <property type="entry name" value="HET"/>
</dbReference>
<evidence type="ECO:0000313" key="5">
    <source>
        <dbReference type="Proteomes" id="UP000235672"/>
    </source>
</evidence>
<dbReference type="AlphaFoldDB" id="A0A2J6Q0W9"/>
<feature type="compositionally biased region" description="Low complexity" evidence="1">
    <location>
        <begin position="555"/>
        <end position="572"/>
    </location>
</feature>
<sequence length="745" mass="84617">MRLLNVETLKMEEFFDEMVPPYAILSHRWGGEEVSLQEWHRVEALEDKIFGITRQPAFGRPRHPNDYLHDSLQNKWGRFATEKGMITSKLGYSKILSCCKLVREETIHVETQNQRCRYVWIDTCCIDKTNNAELSEAINSMFRWYEKSLVCLAHLADVHTNLGQKEMEDEFRNSAWFQRGWTLQELLAPPVIKFFDQEWEYLFDREHQARLISNITRIDEDILTGSKILSKACSAEKMSWAASRTTSRKEDIAYCLLGIFDVNMPLLYGEGDKAFVRLQEEIIRQSGDLSIFAWGYNVPMVYETCGIFAHSPVDFIGCSNLRRRHNRLAVMSMMNVTLSVQLRYYKPRSAALDFIYADLDCSADLGWSIFLPLVIEKPEGAYNDKKSTARPFDVTAIRFERRGGSRPIVLSEVQGFYIGWIVDNLWVPEFGTISILKKDSEYTFVRQIYLGGLKLKDPASQSIIVEAFSQGAMDRMRLQVVLDEVYPPHCSGKTASILHMEEICRQSFEYPGSAEGTSEHHHREYGNVSYLRISCWNGNSKRSEMVVMVRRSETSDSGSETSDPGSSDSEPTMEVGLSEWPHYDCKSLADCAFRGHTLDRYKGVTPVLGPGVESKEFGDFIVEHTSDSIYFFARGEANVKPEKVTEASEGRSEEGMVGEAEDVEEVGSDWSENSGDLGVHGLFDHSRTTVPGSPSRNDTEISQTNASDYDARDTENESDGNQVNEEGDGKLEEESDNLGIMGLFQ</sequence>
<organism evidence="4 5">
    <name type="scientific">Hyaloscypha hepaticicola</name>
    <dbReference type="NCBI Taxonomy" id="2082293"/>
    <lineage>
        <taxon>Eukaryota</taxon>
        <taxon>Fungi</taxon>
        <taxon>Dikarya</taxon>
        <taxon>Ascomycota</taxon>
        <taxon>Pezizomycotina</taxon>
        <taxon>Leotiomycetes</taxon>
        <taxon>Helotiales</taxon>
        <taxon>Hyaloscyphaceae</taxon>
        <taxon>Hyaloscypha</taxon>
    </lineage>
</organism>
<dbReference type="Pfam" id="PF06985">
    <property type="entry name" value="HET"/>
    <property type="match status" value="1"/>
</dbReference>
<dbReference type="STRING" id="1745343.A0A2J6Q0W9"/>
<feature type="compositionally biased region" description="Polar residues" evidence="1">
    <location>
        <begin position="688"/>
        <end position="707"/>
    </location>
</feature>
<keyword evidence="5" id="KW-1185">Reference proteome</keyword>
<feature type="region of interest" description="Disordered" evidence="1">
    <location>
        <begin position="549"/>
        <end position="574"/>
    </location>
</feature>
<proteinExistence type="predicted"/>
<evidence type="ECO:0000256" key="1">
    <source>
        <dbReference type="SAM" id="MobiDB-lite"/>
    </source>
</evidence>
<reference evidence="4 5" key="1">
    <citation type="submission" date="2016-05" db="EMBL/GenBank/DDBJ databases">
        <title>A degradative enzymes factory behind the ericoid mycorrhizal symbiosis.</title>
        <authorList>
            <consortium name="DOE Joint Genome Institute"/>
            <person name="Martino E."/>
            <person name="Morin E."/>
            <person name="Grelet G."/>
            <person name="Kuo A."/>
            <person name="Kohler A."/>
            <person name="Daghino S."/>
            <person name="Barry K."/>
            <person name="Choi C."/>
            <person name="Cichocki N."/>
            <person name="Clum A."/>
            <person name="Copeland A."/>
            <person name="Hainaut M."/>
            <person name="Haridas S."/>
            <person name="Labutti K."/>
            <person name="Lindquist E."/>
            <person name="Lipzen A."/>
            <person name="Khouja H.-R."/>
            <person name="Murat C."/>
            <person name="Ohm R."/>
            <person name="Olson A."/>
            <person name="Spatafora J."/>
            <person name="Veneault-Fourrey C."/>
            <person name="Henrissat B."/>
            <person name="Grigoriev I."/>
            <person name="Martin F."/>
            <person name="Perotto S."/>
        </authorList>
    </citation>
    <scope>NUCLEOTIDE SEQUENCE [LARGE SCALE GENOMIC DNA]</scope>
    <source>
        <strain evidence="4 5">UAMH 7357</strain>
    </source>
</reference>
<feature type="domain" description="Heterokaryon incompatibility" evidence="2">
    <location>
        <begin position="99"/>
        <end position="167"/>
    </location>
</feature>
<evidence type="ECO:0000259" key="2">
    <source>
        <dbReference type="Pfam" id="PF06985"/>
    </source>
</evidence>
<dbReference type="EMBL" id="KZ613487">
    <property type="protein sequence ID" value="PMD19912.1"/>
    <property type="molecule type" value="Genomic_DNA"/>
</dbReference>
<name>A0A2J6Q0W9_9HELO</name>
<dbReference type="PANTHER" id="PTHR10622:SF10">
    <property type="entry name" value="HET DOMAIN-CONTAINING PROTEIN"/>
    <property type="match status" value="1"/>
</dbReference>
<feature type="compositionally biased region" description="Basic and acidic residues" evidence="1">
    <location>
        <begin position="640"/>
        <end position="654"/>
    </location>
</feature>
<gene>
    <name evidence="4" type="ORF">NA56DRAFT_646813</name>
</gene>
<evidence type="ECO:0000313" key="4">
    <source>
        <dbReference type="EMBL" id="PMD19912.1"/>
    </source>
</evidence>